<evidence type="ECO:0000313" key="12">
    <source>
        <dbReference type="Xenbase" id="XB-GENE-17336057"/>
    </source>
</evidence>
<dbReference type="CDD" id="cd00214">
    <property type="entry name" value="Calpain_III"/>
    <property type="match status" value="1"/>
</dbReference>
<evidence type="ECO:0000256" key="5">
    <source>
        <dbReference type="PIRSR" id="PIRSR622684-1"/>
    </source>
</evidence>
<organism evidence="10">
    <name type="scientific">Xenopus laevis</name>
    <name type="common">African clawed frog</name>
    <dbReference type="NCBI Taxonomy" id="8355"/>
    <lineage>
        <taxon>Eukaryota</taxon>
        <taxon>Metazoa</taxon>
        <taxon>Chordata</taxon>
        <taxon>Craniata</taxon>
        <taxon>Vertebrata</taxon>
        <taxon>Euteleostomi</taxon>
        <taxon>Amphibia</taxon>
        <taxon>Batrachia</taxon>
        <taxon>Anura</taxon>
        <taxon>Pipoidea</taxon>
        <taxon>Pipidae</taxon>
        <taxon>Xenopodinae</taxon>
        <taxon>Xenopus</taxon>
        <taxon>Xenopus</taxon>
    </lineage>
</organism>
<dbReference type="InterPro" id="IPR033883">
    <property type="entry name" value="C2_III"/>
</dbReference>
<dbReference type="PaxDb" id="8355-A0A1L8F7F8"/>
<dbReference type="Proteomes" id="UP000186698">
    <property type="component" value="Chromosome 8L"/>
</dbReference>
<evidence type="ECO:0000256" key="3">
    <source>
        <dbReference type="ARBA" id="ARBA00022801"/>
    </source>
</evidence>
<keyword evidence="2" id="KW-0645">Protease</keyword>
<dbReference type="InterPro" id="IPR035892">
    <property type="entry name" value="C2_domain_sf"/>
</dbReference>
<dbReference type="InterPro" id="IPR038765">
    <property type="entry name" value="Papain-like_cys_pep_sf"/>
</dbReference>
<dbReference type="Pfam" id="PF00168">
    <property type="entry name" value="C2"/>
    <property type="match status" value="1"/>
</dbReference>
<dbReference type="PANTHER" id="PTHR10183:SF381">
    <property type="entry name" value="CALPAIN-6"/>
    <property type="match status" value="1"/>
</dbReference>
<dbReference type="SUPFAM" id="SSF49562">
    <property type="entry name" value="C2 domain (Calcium/lipid-binding domain, CaLB)"/>
    <property type="match status" value="1"/>
</dbReference>
<accession>A0A1L8F7F8</accession>
<dbReference type="GO" id="GO:0004198">
    <property type="term" value="F:calcium-dependent cysteine-type endopeptidase activity"/>
    <property type="evidence" value="ECO:0000318"/>
    <property type="project" value="GO_Central"/>
</dbReference>
<dbReference type="Gene3D" id="2.60.120.380">
    <property type="match status" value="1"/>
</dbReference>
<dbReference type="SUPFAM" id="SSF49758">
    <property type="entry name" value="Calpain large subunit, middle domain (domain III)"/>
    <property type="match status" value="1"/>
</dbReference>
<sequence length="645" mass="74410">MSSPEKRLKNQNYLELKKECIRNGKLFEDPEFPASDESLFFSKAPEFRIEWKRPNELCEDPCLFVDGISSHDLHQGRLGNCWFVAACSCLALRKVLWTKVIPNWKKQEWDPKRPHRYAGIFHFQFWCLGDWIDVVIDDRLPSVDGNLVYCHSNVKNEFWSALLEKAYAKLAGSYEALDGGNTADAIVDFTGAVTESFALDKGHYRTSLNEQTKLFEDLLKVFRTGGLISCYIQPFSISDMETVTPYGLVKGHAYSVTAIKKMPVGQRNLCCFGNSNKLFMIRMRNPWGNREWKGAWSDESEEWNKVSRSEKAALGLTVEDDGEFWMTFEDWCSNFSHADVCWILNTSYLSCYKTWHKEEVHGTWSKNTDPLLNRSGGCFNHKTTFFQNPQYIFEVRKEEDEVLISLQQKDQRTYKKDGKGNNFVIGFEIFKVELNREYRIHKLSGQENVVTSPFINLRAVFLRKELKQGKYVIIPTTYQPGISSNFILRLFTDKPSKFRELLLDKPKVTCWSLLCGYPQRVTQVLVRHVEGVGRQGQMEGPNLYIMIKCEKQIVCSSVHKKTNSATFDIQAIFFRKNISEPICIQVWDSRIMYDQFLGQVLLPGSPSDSKEEQSLQLQGRHGHSEESMPGQITIKVLSSDDLLEL</sequence>
<dbReference type="AlphaFoldDB" id="A0A1L8F7F8"/>
<dbReference type="InterPro" id="IPR036213">
    <property type="entry name" value="Calpain_III_sf"/>
</dbReference>
<evidence type="ECO:0000259" key="7">
    <source>
        <dbReference type="SMART" id="SM00230"/>
    </source>
</evidence>
<dbReference type="GO" id="GO:0005737">
    <property type="term" value="C:cytoplasm"/>
    <property type="evidence" value="ECO:0000318"/>
    <property type="project" value="GO_Central"/>
</dbReference>
<dbReference type="CTD" id="108698400"/>
<evidence type="ECO:0000256" key="6">
    <source>
        <dbReference type="SAM" id="MobiDB-lite"/>
    </source>
</evidence>
<evidence type="ECO:0000256" key="1">
    <source>
        <dbReference type="ARBA" id="ARBA00007623"/>
    </source>
</evidence>
<dbReference type="OrthoDB" id="424753at2759"/>
<dbReference type="Gene3D" id="2.60.40.150">
    <property type="entry name" value="C2 domain"/>
    <property type="match status" value="1"/>
</dbReference>
<dbReference type="Pfam" id="PF01067">
    <property type="entry name" value="Calpain_III"/>
    <property type="match status" value="1"/>
</dbReference>
<dbReference type="RefSeq" id="XP_018085341.1">
    <property type="nucleotide sequence ID" value="XM_018229852.2"/>
</dbReference>
<feature type="active site" evidence="5">
    <location>
        <position position="81"/>
    </location>
</feature>
<dbReference type="PRINTS" id="PR00704">
    <property type="entry name" value="CALPAIN"/>
</dbReference>
<gene>
    <name evidence="10 11 12" type="primary">capn6.L</name>
</gene>
<dbReference type="AGR" id="Xenbase:XB-GENE-17336057"/>
<dbReference type="STRING" id="8355.A0A1L8F7F8"/>
<dbReference type="GeneID" id="108698400"/>
<keyword evidence="4" id="KW-0788">Thiol protease</keyword>
<dbReference type="GO" id="GO:0006508">
    <property type="term" value="P:proteolysis"/>
    <property type="evidence" value="ECO:0000318"/>
    <property type="project" value="GO_Central"/>
</dbReference>
<evidence type="ECO:0000313" key="10">
    <source>
        <dbReference type="RefSeq" id="XP_018085341.1"/>
    </source>
</evidence>
<feature type="domain" description="Peptidase C2 calpain" evidence="8">
    <location>
        <begin position="354"/>
        <end position="499"/>
    </location>
</feature>
<evidence type="ECO:0000259" key="8">
    <source>
        <dbReference type="SMART" id="SM00720"/>
    </source>
</evidence>
<dbReference type="SMART" id="SM00720">
    <property type="entry name" value="calpain_III"/>
    <property type="match status" value="1"/>
</dbReference>
<dbReference type="OMA" id="QKGRYTD"/>
<dbReference type="CDD" id="cd04046">
    <property type="entry name" value="C2_Calpain"/>
    <property type="match status" value="1"/>
</dbReference>
<feature type="active site" evidence="5">
    <location>
        <position position="252"/>
    </location>
</feature>
<dbReference type="InterPro" id="IPR022683">
    <property type="entry name" value="Calpain_III"/>
</dbReference>
<dbReference type="InterPro" id="IPR022684">
    <property type="entry name" value="Calpain_cysteine_protease"/>
</dbReference>
<dbReference type="Pfam" id="PF00648">
    <property type="entry name" value="Peptidase_C2"/>
    <property type="match status" value="1"/>
</dbReference>
<name>A0A1L8F7F8_XENLA</name>
<proteinExistence type="inferred from homology"/>
<dbReference type="Gene3D" id="3.90.70.10">
    <property type="entry name" value="Cysteine proteinases"/>
    <property type="match status" value="1"/>
</dbReference>
<evidence type="ECO:0000256" key="4">
    <source>
        <dbReference type="ARBA" id="ARBA00022807"/>
    </source>
</evidence>
<dbReference type="FunFam" id="2.60.120.380:FF:000003">
    <property type="entry name" value="Calpain 5"/>
    <property type="match status" value="1"/>
</dbReference>
<dbReference type="PROSITE" id="PS00139">
    <property type="entry name" value="THIOL_PROTEASE_CYS"/>
    <property type="match status" value="1"/>
</dbReference>
<dbReference type="FunFam" id="3.90.70.10:FF:000114">
    <property type="entry name" value="Calpain a"/>
    <property type="match status" value="1"/>
</dbReference>
<dbReference type="KEGG" id="xla:108698400"/>
<comment type="similarity">
    <text evidence="1">Belongs to the peptidase C2 family.</text>
</comment>
<dbReference type="CDD" id="cd00044">
    <property type="entry name" value="CysPc"/>
    <property type="match status" value="1"/>
</dbReference>
<reference evidence="10" key="1">
    <citation type="submission" date="2022-04" db="UniProtKB">
        <authorList>
            <consortium name="RefSeq"/>
        </authorList>
    </citation>
    <scope>IDENTIFICATION</scope>
    <source>
        <strain evidence="10 11">J_2021</strain>
        <tissue evidence="10 11">Erythrocytes</tissue>
    </source>
</reference>
<dbReference type="Bgee" id="108698400">
    <property type="expression patterns" value="Expressed in lung and 11 other cell types or tissues"/>
</dbReference>
<dbReference type="RefSeq" id="XP_041428674.1">
    <property type="nucleotide sequence ID" value="XM_041572740.1"/>
</dbReference>
<dbReference type="InterPro" id="IPR022682">
    <property type="entry name" value="Calpain_domain_III"/>
</dbReference>
<feature type="domain" description="Calpain catalytic" evidence="7">
    <location>
        <begin position="8"/>
        <end position="352"/>
    </location>
</feature>
<dbReference type="Xenbase" id="XB-GENE-17336057">
    <property type="gene designation" value="capn6.L"/>
</dbReference>
<dbReference type="InterPro" id="IPR000008">
    <property type="entry name" value="C2_dom"/>
</dbReference>
<evidence type="ECO:0000256" key="2">
    <source>
        <dbReference type="ARBA" id="ARBA00022670"/>
    </source>
</evidence>
<keyword evidence="9" id="KW-1185">Reference proteome</keyword>
<dbReference type="SUPFAM" id="SSF54001">
    <property type="entry name" value="Cysteine proteinases"/>
    <property type="match status" value="1"/>
</dbReference>
<feature type="region of interest" description="Disordered" evidence="6">
    <location>
        <begin position="605"/>
        <end position="630"/>
    </location>
</feature>
<feature type="active site" evidence="5">
    <location>
        <position position="285"/>
    </location>
</feature>
<keyword evidence="3" id="KW-0378">Hydrolase</keyword>
<dbReference type="InterPro" id="IPR000169">
    <property type="entry name" value="Pept_cys_AS"/>
</dbReference>
<dbReference type="InterPro" id="IPR033884">
    <property type="entry name" value="C2_Calpain"/>
</dbReference>
<evidence type="ECO:0000313" key="11">
    <source>
        <dbReference type="RefSeq" id="XP_041428674.1"/>
    </source>
</evidence>
<dbReference type="InterPro" id="IPR001300">
    <property type="entry name" value="Peptidase_C2_calpain_cat"/>
</dbReference>
<dbReference type="FunFam" id="2.60.40.150:FF:000131">
    <property type="entry name" value="calpain-6"/>
    <property type="match status" value="1"/>
</dbReference>
<dbReference type="SMART" id="SM00230">
    <property type="entry name" value="CysPc"/>
    <property type="match status" value="1"/>
</dbReference>
<evidence type="ECO:0000313" key="9">
    <source>
        <dbReference type="Proteomes" id="UP000186698"/>
    </source>
</evidence>
<protein>
    <submittedName>
        <fullName evidence="10 11">Calpain-5 isoform X1</fullName>
    </submittedName>
</protein>
<dbReference type="PANTHER" id="PTHR10183">
    <property type="entry name" value="CALPAIN"/>
    <property type="match status" value="1"/>
</dbReference>